<organism evidence="1 2">
    <name type="scientific">Rhizopus microsporus</name>
    <dbReference type="NCBI Taxonomy" id="58291"/>
    <lineage>
        <taxon>Eukaryota</taxon>
        <taxon>Fungi</taxon>
        <taxon>Fungi incertae sedis</taxon>
        <taxon>Mucoromycota</taxon>
        <taxon>Mucoromycotina</taxon>
        <taxon>Mucoromycetes</taxon>
        <taxon>Mucorales</taxon>
        <taxon>Mucorineae</taxon>
        <taxon>Rhizopodaceae</taxon>
        <taxon>Rhizopus</taxon>
    </lineage>
</organism>
<evidence type="ECO:0000313" key="1">
    <source>
        <dbReference type="EMBL" id="ORE15213.1"/>
    </source>
</evidence>
<dbReference type="InterPro" id="IPR036280">
    <property type="entry name" value="Multihaem_cyt_sf"/>
</dbReference>
<dbReference type="Proteomes" id="UP000242381">
    <property type="component" value="Unassembled WGS sequence"/>
</dbReference>
<proteinExistence type="predicted"/>
<dbReference type="VEuPathDB" id="FungiDB:BCV72DRAFT_336599"/>
<dbReference type="AlphaFoldDB" id="A0A1X0RT08"/>
<dbReference type="SUPFAM" id="SSF48695">
    <property type="entry name" value="Multiheme cytochromes"/>
    <property type="match status" value="1"/>
</dbReference>
<gene>
    <name evidence="1" type="ORF">BCV71DRAFT_154103</name>
</gene>
<name>A0A1X0RT08_RHIZD</name>
<dbReference type="EMBL" id="KV921434">
    <property type="protein sequence ID" value="ORE15213.1"/>
    <property type="molecule type" value="Genomic_DNA"/>
</dbReference>
<sequence>NCSSCHAPLPVDSAYRTCQTCREQVAATRRRREDLELNLLRPFLLPISRLRPLNLGRMDKECLHCHALYWIDERQEISSMRNPTWESCCKQGSVYLQLSPDPPEYLKNLLASTDVQGRHFKDNLRQYSAAFAFTSLRCDIVSAEERNASSSNNNNNNNRKGGLNAFQIHDVLCYRQGSLFSAEVNASLYAQLYIYDPSYVAQRRSERNENLDNGNIE</sequence>
<feature type="non-terminal residue" evidence="1">
    <location>
        <position position="1"/>
    </location>
</feature>
<reference evidence="1 2" key="1">
    <citation type="journal article" date="2016" name="Proc. Natl. Acad. Sci. U.S.A.">
        <title>Lipid metabolic changes in an early divergent fungus govern the establishment of a mutualistic symbiosis with endobacteria.</title>
        <authorList>
            <person name="Lastovetsky O.A."/>
            <person name="Gaspar M.L."/>
            <person name="Mondo S.J."/>
            <person name="LaButti K.M."/>
            <person name="Sandor L."/>
            <person name="Grigoriev I.V."/>
            <person name="Henry S.A."/>
            <person name="Pawlowska T.E."/>
        </authorList>
    </citation>
    <scope>NUCLEOTIDE SEQUENCE [LARGE SCALE GENOMIC DNA]</scope>
    <source>
        <strain evidence="1 2">ATCC 11559</strain>
    </source>
</reference>
<feature type="non-terminal residue" evidence="1">
    <location>
        <position position="217"/>
    </location>
</feature>
<evidence type="ECO:0000313" key="2">
    <source>
        <dbReference type="Proteomes" id="UP000242381"/>
    </source>
</evidence>
<protein>
    <submittedName>
        <fullName evidence="1">Uncharacterized protein</fullName>
    </submittedName>
</protein>
<accession>A0A1X0RT08</accession>